<reference evidence="12" key="2">
    <citation type="submission" date="2023-05" db="EMBL/GenBank/DDBJ databases">
        <authorList>
            <consortium name="Lawrence Berkeley National Laboratory"/>
            <person name="Steindorff A."/>
            <person name="Hensen N."/>
            <person name="Bonometti L."/>
            <person name="Westerberg I."/>
            <person name="Brannstrom I.O."/>
            <person name="Guillou S."/>
            <person name="Cros-Aarteil S."/>
            <person name="Calhoun S."/>
            <person name="Haridas S."/>
            <person name="Kuo A."/>
            <person name="Mondo S."/>
            <person name="Pangilinan J."/>
            <person name="Riley R."/>
            <person name="Labutti K."/>
            <person name="Andreopoulos B."/>
            <person name="Lipzen A."/>
            <person name="Chen C."/>
            <person name="Yanf M."/>
            <person name="Daum C."/>
            <person name="Ng V."/>
            <person name="Clum A."/>
            <person name="Ohm R."/>
            <person name="Martin F."/>
            <person name="Silar P."/>
            <person name="Natvig D."/>
            <person name="Lalanne C."/>
            <person name="Gautier V."/>
            <person name="Ament-Velasquez S.L."/>
            <person name="Kruys A."/>
            <person name="Hutchinson M.I."/>
            <person name="Powell A.J."/>
            <person name="Barry K."/>
            <person name="Miller A.N."/>
            <person name="Grigoriev I.V."/>
            <person name="Debuchy R."/>
            <person name="Gladieux P."/>
            <person name="Thoren M.H."/>
            <person name="Johannesson H."/>
        </authorList>
    </citation>
    <scope>NUCLEOTIDE SEQUENCE</scope>
    <source>
        <strain evidence="12">PSN293</strain>
    </source>
</reference>
<dbReference type="FunFam" id="3.40.50.300:FF:000326">
    <property type="entry name" value="P-loop containing nucleoside triphosphate hydrolase"/>
    <property type="match status" value="1"/>
</dbReference>
<name>A0AAN6XY45_9PEZI</name>
<dbReference type="CDD" id="cd18042">
    <property type="entry name" value="DEXXQc_SETX"/>
    <property type="match status" value="1"/>
</dbReference>
<reference evidence="12" key="1">
    <citation type="journal article" date="2023" name="Mol. Phylogenet. Evol.">
        <title>Genome-scale phylogeny and comparative genomics of the fungal order Sordariales.</title>
        <authorList>
            <person name="Hensen N."/>
            <person name="Bonometti L."/>
            <person name="Westerberg I."/>
            <person name="Brannstrom I.O."/>
            <person name="Guillou S."/>
            <person name="Cros-Aarteil S."/>
            <person name="Calhoun S."/>
            <person name="Haridas S."/>
            <person name="Kuo A."/>
            <person name="Mondo S."/>
            <person name="Pangilinan J."/>
            <person name="Riley R."/>
            <person name="LaButti K."/>
            <person name="Andreopoulos B."/>
            <person name="Lipzen A."/>
            <person name="Chen C."/>
            <person name="Yan M."/>
            <person name="Daum C."/>
            <person name="Ng V."/>
            <person name="Clum A."/>
            <person name="Steindorff A."/>
            <person name="Ohm R.A."/>
            <person name="Martin F."/>
            <person name="Silar P."/>
            <person name="Natvig D.O."/>
            <person name="Lalanne C."/>
            <person name="Gautier V."/>
            <person name="Ament-Velasquez S.L."/>
            <person name="Kruys A."/>
            <person name="Hutchinson M.I."/>
            <person name="Powell A.J."/>
            <person name="Barry K."/>
            <person name="Miller A.N."/>
            <person name="Grigoriev I.V."/>
            <person name="Debuchy R."/>
            <person name="Gladieux P."/>
            <person name="Hiltunen Thoren M."/>
            <person name="Johannesson H."/>
        </authorList>
    </citation>
    <scope>NUCLEOTIDE SEQUENCE</scope>
    <source>
        <strain evidence="12">PSN293</strain>
    </source>
</reference>
<keyword evidence="6" id="KW-0067">ATP-binding</keyword>
<dbReference type="FunFam" id="3.40.50.300:FF:001152">
    <property type="entry name" value="tRNA-splicing endonuclease, putative"/>
    <property type="match status" value="1"/>
</dbReference>
<keyword evidence="9" id="KW-0175">Coiled coil</keyword>
<evidence type="ECO:0000256" key="3">
    <source>
        <dbReference type="ARBA" id="ARBA00022741"/>
    </source>
</evidence>
<feature type="region of interest" description="Disordered" evidence="10">
    <location>
        <begin position="38"/>
        <end position="60"/>
    </location>
</feature>
<dbReference type="SUPFAM" id="SSF52540">
    <property type="entry name" value="P-loop containing nucleoside triphosphate hydrolases"/>
    <property type="match status" value="1"/>
</dbReference>
<comment type="similarity">
    <text evidence="2">Belongs to the DNA2/NAM7 helicase family.</text>
</comment>
<feature type="domain" description="Helicase ATP-binding" evidence="11">
    <location>
        <begin position="1314"/>
        <end position="1636"/>
    </location>
</feature>
<dbReference type="GO" id="GO:0005694">
    <property type="term" value="C:chromosome"/>
    <property type="evidence" value="ECO:0007669"/>
    <property type="project" value="UniProtKB-ARBA"/>
</dbReference>
<evidence type="ECO:0000313" key="13">
    <source>
        <dbReference type="Proteomes" id="UP001301769"/>
    </source>
</evidence>
<sequence>MSSDPVVEAILRLFNEFREFDQEAHTFCPKINDDDFSNYNDVENPDEDDGDTPGATPEQKKERIEAANLRHINAYNLSLLLAIPREDASTWLDEWKNRVEHCLSTCDECVRAWHKSRERFLRHLEEELPKERVDYLEQVLNQFDKERIDRGLKKARAILEEFGPMTSSKLVERDVSAVLALFEALCCMPYLAYPENRENFNYVFEKTQQKRPLKMQGGIIPTMVFFLFDENPYRRKFAEAAWERLQPGALSEEDWDWAVNPQLSAAITSISIPPRGTPTPEKISRFWGAVPLMLRAMSKERILNSLRAMEVNPSIYYLALENLATHSDTALVEVLKGLKALMEKSEDAFWAAYEQLTPSILVEEIVKSPAFRPYLDRSLVPDNMIEEGNHKVPILAAFMRALIRSLPNNRRSDVVESILRHLVDGFAADPNATQEARATCILAGLAALSESLDGFLNLPESFDTGTSLIMVNQLLNRVVQYQKVIIDSADLRPGDSNVGRSQAAMGIIQSALALDSKATRTEWEALAVNSKRVQDAVTRDSGALWEAFLELLWTGQVELAKAMLLATMPLRDIEQFLPPRKEKLDKQQERFNQRYQQQTAAIGKMLNRLTDFAPADLDMLCSGPQSQTIHPIVASLIHGEDGIREAGFELVKAITGETDPSEAINKMVEAYFSPFLGAFCGAVNAITRQKEREKLHLNPWAHMRPTLKCSKFILTGLCDPSVGQLRLRTLTPGEHAVVKQWWETSWHVVGHSFGMMRTWHEKVAKVVMENFCRDVMELAEALLAQDGLMASALTSNAGGSPPPEDTAKSMKDVLGPPNRYSPNLVYMLQLRDGYLIRGIMDIVKKLLGRNKENNMVLPPKTVAELNAMLKKSKMSTGKIDYPKKTNLTNEQRIELLKAMGEDAEIELQFIGSRPVEKEAAKKQIKLDFSKAGGTSYGSLDDHISAITPNFEKSGRRSTLDSLKVEAPPPKPKLDPKLDPKAVLANQLSIKEKRAKEKAEIAKRNAEIIAKAKALRAPPKLVPGEGSGLAGIAGVKGKDLTPAAKDEIMVGSSSESESDSDSDEDLPRRKVGPKFDASRRLLTERGPVKKMKLQRSAKDMRARLIPPMDVLHQAILEWDIFHEGNDPPNGYRCAAVANSYTDPRSYKEAFFPLLVNEAWRSFVTAKDEATSRPFGVTVLNRMTVDKFMEITASVPAPTGKDRGLSEGDIIIISKAEDPLTQPGEAHCLARIWKTNFKKDVMEVVCRLNAKGNQILSVLLPGSTFHVVKITNMITIEREYAALESLQYYDLMDEVLKAEPSPMLKFGDEAIQGVMKNYNLNPGQAKAILNAKENDGFTLVQGPPGTGKTKTIIAMVGCLLTSVLKNASNGAVAISRPGMPQSKGGGTLKKLLVCAPSNAAVDELVLRLKEGVKTSSGSFHKINVVRLGRSDAINAAVRDVTIDELVKAKIESNRNGDGNGDAPSDREKLHKEAGEIKQKLNDLYPPLEAARNSGDRPAAMKIQREIDELKRRRAHINTRIESEKSEGNTFARETEIKRRQVQQEILDNAHVLCATLSGSGHEMFKNLNVEFETVIIDEAAQCVELSALIPLKYGCSKCILVGDPKQLPPTVLSQSAAQYGYDQSLFVRMQKNHGKEIHLLDMQYRMHPEISMFPSREFYEGLLQDGANMAKLRLQPWHESALLGPYRFFDVKGSQSKGPRNQSLVNEQELQVAMQLYNRFKSDYHSVDLKGKIGIITPYKAQLFRLRQRFADRYGDAINEEIEFNTTDAFQGRECEIIIFSCVRASPTGGIGFMTDIRRMNVGLTRAKSSLWILGDSRALVQGEFWAKLIEDARKRDRYTSGDVMGMLSRPGPKLSPAALAALGTSSAPASSRGSSAASTPREVVEIKEDVEMPDAPPVVKQEDQKQLPSRFMDHERMPPPVQNRAPRTGGFNERGEATFLPPRGAGPPVIQTSVPVKKRTREESSEDDKVGVNKKVCTAPPDQDLA</sequence>
<dbReference type="CDD" id="cd18808">
    <property type="entry name" value="SF1_C_Upf1"/>
    <property type="match status" value="1"/>
</dbReference>
<dbReference type="PANTHER" id="PTHR10887">
    <property type="entry name" value="DNA2/NAM7 HELICASE FAMILY"/>
    <property type="match status" value="1"/>
</dbReference>
<evidence type="ECO:0000256" key="2">
    <source>
        <dbReference type="ARBA" id="ARBA00007913"/>
    </source>
</evidence>
<evidence type="ECO:0000256" key="6">
    <source>
        <dbReference type="ARBA" id="ARBA00022840"/>
    </source>
</evidence>
<keyword evidence="7" id="KW-0539">Nucleus</keyword>
<dbReference type="InterPro" id="IPR024481">
    <property type="entry name" value="Helicase_Sen1_N"/>
</dbReference>
<keyword evidence="5" id="KW-0347">Helicase</keyword>
<evidence type="ECO:0000256" key="10">
    <source>
        <dbReference type="SAM" id="MobiDB-lite"/>
    </source>
</evidence>
<proteinExistence type="inferred from homology"/>
<dbReference type="GO" id="GO:0016787">
    <property type="term" value="F:hydrolase activity"/>
    <property type="evidence" value="ECO:0007669"/>
    <property type="project" value="UniProtKB-KW"/>
</dbReference>
<dbReference type="GO" id="GO:0003678">
    <property type="term" value="F:DNA helicase activity"/>
    <property type="evidence" value="ECO:0007669"/>
    <property type="project" value="UniProtKB-EC"/>
</dbReference>
<dbReference type="InterPro" id="IPR041677">
    <property type="entry name" value="DNA2/NAM7_AAA_11"/>
</dbReference>
<dbReference type="InterPro" id="IPR047187">
    <property type="entry name" value="SF1_C_Upf1"/>
</dbReference>
<evidence type="ECO:0000256" key="9">
    <source>
        <dbReference type="SAM" id="Coils"/>
    </source>
</evidence>
<evidence type="ECO:0000313" key="12">
    <source>
        <dbReference type="EMBL" id="KAK4208783.1"/>
    </source>
</evidence>
<dbReference type="Pfam" id="PF13087">
    <property type="entry name" value="AAA_12"/>
    <property type="match status" value="1"/>
</dbReference>
<dbReference type="InterPro" id="IPR045055">
    <property type="entry name" value="DNA2/NAM7-like"/>
</dbReference>
<dbReference type="PANTHER" id="PTHR10887:SF495">
    <property type="entry name" value="HELICASE SENATAXIN ISOFORM X1-RELATED"/>
    <property type="match status" value="1"/>
</dbReference>
<dbReference type="Gene3D" id="3.40.50.300">
    <property type="entry name" value="P-loop containing nucleotide triphosphate hydrolases"/>
    <property type="match status" value="2"/>
</dbReference>
<dbReference type="EMBL" id="MU858229">
    <property type="protein sequence ID" value="KAK4208783.1"/>
    <property type="molecule type" value="Genomic_DNA"/>
</dbReference>
<dbReference type="GO" id="GO:0005524">
    <property type="term" value="F:ATP binding"/>
    <property type="evidence" value="ECO:0007669"/>
    <property type="project" value="UniProtKB-KW"/>
</dbReference>
<dbReference type="Proteomes" id="UP001301769">
    <property type="component" value="Unassembled WGS sequence"/>
</dbReference>
<dbReference type="GO" id="GO:0016604">
    <property type="term" value="C:nuclear body"/>
    <property type="evidence" value="ECO:0007669"/>
    <property type="project" value="TreeGrafter"/>
</dbReference>
<dbReference type="Pfam" id="PF23576">
    <property type="entry name" value="SEN1_barrel"/>
    <property type="match status" value="1"/>
</dbReference>
<evidence type="ECO:0000256" key="1">
    <source>
        <dbReference type="ARBA" id="ARBA00004123"/>
    </source>
</evidence>
<keyword evidence="3" id="KW-0547">Nucleotide-binding</keyword>
<evidence type="ECO:0000256" key="8">
    <source>
        <dbReference type="ARBA" id="ARBA00048432"/>
    </source>
</evidence>
<dbReference type="GO" id="GO:0001147">
    <property type="term" value="F:transcription termination site sequence-specific DNA binding"/>
    <property type="evidence" value="ECO:0007669"/>
    <property type="project" value="TreeGrafter"/>
</dbReference>
<organism evidence="12 13">
    <name type="scientific">Rhypophila decipiens</name>
    <dbReference type="NCBI Taxonomy" id="261697"/>
    <lineage>
        <taxon>Eukaryota</taxon>
        <taxon>Fungi</taxon>
        <taxon>Dikarya</taxon>
        <taxon>Ascomycota</taxon>
        <taxon>Pezizomycotina</taxon>
        <taxon>Sordariomycetes</taxon>
        <taxon>Sordariomycetidae</taxon>
        <taxon>Sordariales</taxon>
        <taxon>Naviculisporaceae</taxon>
        <taxon>Rhypophila</taxon>
    </lineage>
</organism>
<evidence type="ECO:0000259" key="11">
    <source>
        <dbReference type="SMART" id="SM00487"/>
    </source>
</evidence>
<comment type="subcellular location">
    <subcellularLocation>
        <location evidence="1">Nucleus</location>
    </subcellularLocation>
</comment>
<keyword evidence="13" id="KW-1185">Reference proteome</keyword>
<feature type="coiled-coil region" evidence="9">
    <location>
        <begin position="1497"/>
        <end position="1524"/>
    </location>
</feature>
<accession>A0AAN6XY45</accession>
<dbReference type="SMART" id="SM00487">
    <property type="entry name" value="DEXDc"/>
    <property type="match status" value="1"/>
</dbReference>
<feature type="region of interest" description="Disordered" evidence="10">
    <location>
        <begin position="1911"/>
        <end position="1985"/>
    </location>
</feature>
<protein>
    <recommendedName>
        <fullName evidence="11">Helicase ATP-binding domain-containing protein</fullName>
    </recommendedName>
</protein>
<evidence type="ECO:0000256" key="7">
    <source>
        <dbReference type="ARBA" id="ARBA00023242"/>
    </source>
</evidence>
<dbReference type="GO" id="GO:0006369">
    <property type="term" value="P:termination of RNA polymerase II transcription"/>
    <property type="evidence" value="ECO:0007669"/>
    <property type="project" value="TreeGrafter"/>
</dbReference>
<feature type="region of interest" description="Disordered" evidence="10">
    <location>
        <begin position="794"/>
        <end position="815"/>
    </location>
</feature>
<dbReference type="Pfam" id="PF12726">
    <property type="entry name" value="SEN1_N"/>
    <property type="match status" value="1"/>
</dbReference>
<comment type="caution">
    <text evidence="12">The sequence shown here is derived from an EMBL/GenBank/DDBJ whole genome shotgun (WGS) entry which is preliminary data.</text>
</comment>
<keyword evidence="4" id="KW-0378">Hydrolase</keyword>
<dbReference type="Pfam" id="PF13086">
    <property type="entry name" value="AAA_11"/>
    <property type="match status" value="1"/>
</dbReference>
<feature type="region of interest" description="Disordered" evidence="10">
    <location>
        <begin position="949"/>
        <end position="977"/>
    </location>
</feature>
<gene>
    <name evidence="12" type="ORF">QBC37DRAFT_295958</name>
</gene>
<evidence type="ECO:0000256" key="4">
    <source>
        <dbReference type="ARBA" id="ARBA00022801"/>
    </source>
</evidence>
<dbReference type="InterPro" id="IPR027417">
    <property type="entry name" value="P-loop_NTPase"/>
</dbReference>
<dbReference type="InterPro" id="IPR041679">
    <property type="entry name" value="DNA2/NAM7-like_C"/>
</dbReference>
<dbReference type="InterPro" id="IPR014001">
    <property type="entry name" value="Helicase_ATP-bd"/>
</dbReference>
<feature type="region of interest" description="Disordered" evidence="10">
    <location>
        <begin position="1047"/>
        <end position="1078"/>
    </location>
</feature>
<dbReference type="InterPro" id="IPR056474">
    <property type="entry name" value="SEN1_barrel"/>
</dbReference>
<comment type="catalytic activity">
    <reaction evidence="8">
        <text>ATP + H2O = ADP + phosphate + H(+)</text>
        <dbReference type="Rhea" id="RHEA:13065"/>
        <dbReference type="ChEBI" id="CHEBI:15377"/>
        <dbReference type="ChEBI" id="CHEBI:15378"/>
        <dbReference type="ChEBI" id="CHEBI:30616"/>
        <dbReference type="ChEBI" id="CHEBI:43474"/>
        <dbReference type="ChEBI" id="CHEBI:456216"/>
        <dbReference type="EC" id="3.6.4.12"/>
    </reaction>
    <physiologicalReaction direction="left-to-right" evidence="8">
        <dbReference type="Rhea" id="RHEA:13066"/>
    </physiologicalReaction>
</comment>
<evidence type="ECO:0000256" key="5">
    <source>
        <dbReference type="ARBA" id="ARBA00022806"/>
    </source>
</evidence>
<feature type="compositionally biased region" description="Basic and acidic residues" evidence="10">
    <location>
        <begin position="1959"/>
        <end position="1970"/>
    </location>
</feature>